<evidence type="ECO:0000259" key="1">
    <source>
        <dbReference type="Pfam" id="PF23055"/>
    </source>
</evidence>
<accession>A0A7D9KMI8</accession>
<reference evidence="2" key="1">
    <citation type="submission" date="2020-04" db="EMBL/GenBank/DDBJ databases">
        <authorList>
            <person name="Alioto T."/>
            <person name="Alioto T."/>
            <person name="Gomez Garrido J."/>
        </authorList>
    </citation>
    <scope>NUCLEOTIDE SEQUENCE</scope>
    <source>
        <strain evidence="2">A484AB</strain>
    </source>
</reference>
<sequence length="284" mass="32557">MAPTKKCVENEKSTFDKFDNLKVRLNALTGFAEKKIETISVPAAKSTFESILDLSRDCTSAYEIWLEVANSISLSDDKISEVKKDFNNVCIVTDQILIELNAIIGIKDQAEAKDVKAPSTRTPKVELRQFDKGNTRLWFDHLEIVFRTKNIDAEEQRFAALLKFLDETTSSMLTSITRSEAKNQYTEARRLLIKEFSMSKYDRVKSYLHEMAPMADERLTHFAARVDVLFEDITINDVRKFCLLRHAPAPVRLQLAGNRFDDLDVHDLLQEADTLTQRANQDMQ</sequence>
<feature type="non-terminal residue" evidence="2">
    <location>
        <position position="284"/>
    </location>
</feature>
<evidence type="ECO:0000313" key="2">
    <source>
        <dbReference type="EMBL" id="CAB4046047.1"/>
    </source>
</evidence>
<dbReference type="Pfam" id="PF23055">
    <property type="entry name" value="DUF7041"/>
    <property type="match status" value="1"/>
</dbReference>
<protein>
    <recommendedName>
        <fullName evidence="1">DUF7041 domain-containing protein</fullName>
    </recommendedName>
</protein>
<dbReference type="AlphaFoldDB" id="A0A7D9KMI8"/>
<keyword evidence="3" id="KW-1185">Reference proteome</keyword>
<feature type="domain" description="DUF7041" evidence="1">
    <location>
        <begin position="129"/>
        <end position="208"/>
    </location>
</feature>
<organism evidence="2 3">
    <name type="scientific">Paramuricea clavata</name>
    <name type="common">Red gorgonian</name>
    <name type="synonym">Violescent sea-whip</name>
    <dbReference type="NCBI Taxonomy" id="317549"/>
    <lineage>
        <taxon>Eukaryota</taxon>
        <taxon>Metazoa</taxon>
        <taxon>Cnidaria</taxon>
        <taxon>Anthozoa</taxon>
        <taxon>Octocorallia</taxon>
        <taxon>Malacalcyonacea</taxon>
        <taxon>Plexauridae</taxon>
        <taxon>Paramuricea</taxon>
    </lineage>
</organism>
<comment type="caution">
    <text evidence="2">The sequence shown here is derived from an EMBL/GenBank/DDBJ whole genome shotgun (WGS) entry which is preliminary data.</text>
</comment>
<evidence type="ECO:0000313" key="3">
    <source>
        <dbReference type="Proteomes" id="UP001152795"/>
    </source>
</evidence>
<name>A0A7D9KMI8_PARCT</name>
<gene>
    <name evidence="2" type="ORF">PACLA_8A033576</name>
</gene>
<dbReference type="InterPro" id="IPR055469">
    <property type="entry name" value="DUF7041"/>
</dbReference>
<proteinExistence type="predicted"/>
<dbReference type="EMBL" id="CACRXK020045078">
    <property type="protein sequence ID" value="CAB4046047.1"/>
    <property type="molecule type" value="Genomic_DNA"/>
</dbReference>
<dbReference type="Proteomes" id="UP001152795">
    <property type="component" value="Unassembled WGS sequence"/>
</dbReference>